<dbReference type="RefSeq" id="YP_009275897.1">
    <property type="nucleotide sequence ID" value="NC_030933.1"/>
</dbReference>
<organism evidence="1 2">
    <name type="scientific">Staphylococcus phage Stau2</name>
    <dbReference type="NCBI Taxonomy" id="1200862"/>
    <lineage>
        <taxon>Viruses</taxon>
        <taxon>Duplodnaviria</taxon>
        <taxon>Heunggongvirae</taxon>
        <taxon>Uroviricota</taxon>
        <taxon>Caudoviricetes</taxon>
        <taxon>Herelleviridae</taxon>
        <taxon>Twortvirinae</taxon>
        <taxon>Silviavirus</taxon>
        <taxon>Silviavirus stau2</taxon>
    </lineage>
</organism>
<proteinExistence type="predicted"/>
<gene>
    <name evidence="1" type="ORF">Stau2_140</name>
</gene>
<keyword evidence="2" id="KW-1185">Reference proteome</keyword>
<dbReference type="EMBL" id="KP881332">
    <property type="protein sequence ID" value="AKA61391.1"/>
    <property type="molecule type" value="Genomic_DNA"/>
</dbReference>
<name>A0A0U2A0T6_9CAUD</name>
<dbReference type="Proteomes" id="UP000207597">
    <property type="component" value="Segment"/>
</dbReference>
<accession>A0A0U2A0T6</accession>
<reference evidence="1 2" key="1">
    <citation type="journal article" date="2016" name="Virus Genes">
        <title>Genomic analysis of Staphylococcus phage Stau2 isolated from medical specimen.</title>
        <authorList>
            <person name="Hsieh S.E."/>
            <person name="Tseng Y.H."/>
            <person name="Lo H.H."/>
            <person name="Chen S.T."/>
            <person name="Wu C.N."/>
        </authorList>
    </citation>
    <scope>NUCLEOTIDE SEQUENCE [LARGE SCALE GENOMIC DNA]</scope>
</reference>
<protein>
    <submittedName>
        <fullName evidence="1">Uncharacterized protein</fullName>
    </submittedName>
</protein>
<evidence type="ECO:0000313" key="1">
    <source>
        <dbReference type="EMBL" id="AKA61391.1"/>
    </source>
</evidence>
<dbReference type="KEGG" id="vg:28802353"/>
<dbReference type="GeneID" id="28802353"/>
<evidence type="ECO:0000313" key="2">
    <source>
        <dbReference type="Proteomes" id="UP000207597"/>
    </source>
</evidence>
<sequence length="113" mass="13153">MKNTIKEMANGNTKLERLLVLAIEEAVMTELVEYDALDKYNHLEQQLLNNEALTQAERKPANIDYSTYEGAILAQDKAEHFTNVILNHMNKEQFEQMIMDIETLEFNAEQMLF</sequence>